<feature type="compositionally biased region" description="Polar residues" evidence="2">
    <location>
        <begin position="614"/>
        <end position="627"/>
    </location>
</feature>
<name>A0A9P7S535_9AGAR</name>
<dbReference type="AlphaFoldDB" id="A0A9P7S535"/>
<evidence type="ECO:0000313" key="4">
    <source>
        <dbReference type="Proteomes" id="UP001049176"/>
    </source>
</evidence>
<feature type="compositionally biased region" description="Polar residues" evidence="2">
    <location>
        <begin position="523"/>
        <end position="533"/>
    </location>
</feature>
<evidence type="ECO:0008006" key="5">
    <source>
        <dbReference type="Google" id="ProtNLM"/>
    </source>
</evidence>
<dbReference type="GeneID" id="66075106"/>
<feature type="compositionally biased region" description="Low complexity" evidence="2">
    <location>
        <begin position="583"/>
        <end position="594"/>
    </location>
</feature>
<keyword evidence="1" id="KW-0175">Coiled coil</keyword>
<dbReference type="OrthoDB" id="3647690at2759"/>
<feature type="compositionally biased region" description="Acidic residues" evidence="2">
    <location>
        <begin position="604"/>
        <end position="613"/>
    </location>
</feature>
<feature type="compositionally biased region" description="Basic residues" evidence="2">
    <location>
        <begin position="162"/>
        <end position="173"/>
    </location>
</feature>
<dbReference type="RefSeq" id="XP_043011727.1">
    <property type="nucleotide sequence ID" value="XM_043150637.1"/>
</dbReference>
<organism evidence="3 4">
    <name type="scientific">Marasmius oreades</name>
    <name type="common">fairy-ring Marasmius</name>
    <dbReference type="NCBI Taxonomy" id="181124"/>
    <lineage>
        <taxon>Eukaryota</taxon>
        <taxon>Fungi</taxon>
        <taxon>Dikarya</taxon>
        <taxon>Basidiomycota</taxon>
        <taxon>Agaricomycotina</taxon>
        <taxon>Agaricomycetes</taxon>
        <taxon>Agaricomycetidae</taxon>
        <taxon>Agaricales</taxon>
        <taxon>Marasmiineae</taxon>
        <taxon>Marasmiaceae</taxon>
        <taxon>Marasmius</taxon>
    </lineage>
</organism>
<feature type="compositionally biased region" description="Low complexity" evidence="2">
    <location>
        <begin position="547"/>
        <end position="559"/>
    </location>
</feature>
<gene>
    <name evidence="3" type="ORF">E1B28_006030</name>
</gene>
<feature type="coiled-coil region" evidence="1">
    <location>
        <begin position="856"/>
        <end position="940"/>
    </location>
</feature>
<feature type="compositionally biased region" description="Polar residues" evidence="2">
    <location>
        <begin position="491"/>
        <end position="505"/>
    </location>
</feature>
<accession>A0A9P7S535</accession>
<proteinExistence type="predicted"/>
<feature type="region of interest" description="Disordered" evidence="2">
    <location>
        <begin position="451"/>
        <end position="678"/>
    </location>
</feature>
<evidence type="ECO:0000256" key="2">
    <source>
        <dbReference type="SAM" id="MobiDB-lite"/>
    </source>
</evidence>
<feature type="compositionally biased region" description="Polar residues" evidence="2">
    <location>
        <begin position="200"/>
        <end position="210"/>
    </location>
</feature>
<dbReference type="KEGG" id="more:E1B28_006030"/>
<sequence length="1062" mass="118503">MPKMRVKKEHAIANLSLRGRVETHSLTGGMKVVEKRLSRNADDQNCDHVMYVITVTSGGPISSTFTRHTGELKLPLILRCMGSEENETSLEISEPDTQFVPREDDDQQLFRVIEITDENSKGYKVKWAGKDPKTKRPWPQSWVPKHDCTNDLVHEWKKKKARMRASGARHPHHNISPNRLIDFPASNTPISEISKALHYKSTTQSPSTKAQRSRGKRTTLQANPVWDDPPTAGPSVKKRKTAGNPQPSRENKRRKIREVYASEDGSAAEVHLSDIDEKPNRRSPGRGKVKGEESGSKQGPGGPTPVRGKEKVTGGGQPISNSPPSPRQRPATTKLTHGLRVYTGTSDVDNSVDSSDDTPPVAEVMEKPSPTRSNTRTSQEDCHLRQDLGLIQPVLLQNESGPISGANAIHNLNAQVAVTRPVSPLLSPGAVARLKEYDDFCREVDEEEQRMRAEETVKGSPACQRSPQTGHGGVLHSGFEKNGTLPLPTSFKPSSPDQESPQSRTAEMHLKIAVDASEIVPETETQSSTNTQRPPERVTLVSKMRPRSSPSKASILSSPKQSVSSSNEREKRNGSAQDKSLKPVPVVSPSHFVPYLQTVRPEREDVEDVDDTIEQFSSPEKGTTTRALSPRSRKEAQTRKDRQDSARVREEGLAMSEKARKARVWTQNGGGPPKKRTLSQVARSAHSCAEGDDVALDIGMDDPIDDHLISEGPDNVDFHYNDRPAILDSQNPSLETGASSPVSLKRTNTSKVASNYEGKHPLTEELKNALNKLTVLENALAKERSERYLQRELPETLREKNEQICRLETNVRLEKEEKQVLLAKIETLEETLAVARLAAVVSSDPTPDVLVTTGFAEELKAALNKAQSDKTSLEKDRDFFREEWSKASGFVTEVRKENIELEQRVQIAESQAKEGVAMVKATFQERIKFLEDNAKQAYNLASFIMEKDKRTNDEIRRRAAQEPELRKQVESLEGELESRDLQIEALEASLQSTTAEKEKHLGTWKAEVVRLTKDLNMLKTERDRAGQNHDDPEKQVFRCMLMDNKGQGLCHYYSDTREVRIH</sequence>
<feature type="compositionally biased region" description="Basic and acidic residues" evidence="2">
    <location>
        <begin position="271"/>
        <end position="280"/>
    </location>
</feature>
<protein>
    <recommendedName>
        <fullName evidence="5">Chromo domain-containing protein</fullName>
    </recommendedName>
</protein>
<keyword evidence="4" id="KW-1185">Reference proteome</keyword>
<comment type="caution">
    <text evidence="3">The sequence shown here is derived from an EMBL/GenBank/DDBJ whole genome shotgun (WGS) entry which is preliminary data.</text>
</comment>
<reference evidence="3" key="1">
    <citation type="journal article" date="2021" name="Genome Biol. Evol.">
        <title>The assembled and annotated genome of the fairy-ring fungus Marasmius oreades.</title>
        <authorList>
            <person name="Hiltunen M."/>
            <person name="Ament-Velasquez S.L."/>
            <person name="Johannesson H."/>
        </authorList>
    </citation>
    <scope>NUCLEOTIDE SEQUENCE</scope>
    <source>
        <strain evidence="3">03SP1</strain>
    </source>
</reference>
<dbReference type="EMBL" id="CM032183">
    <property type="protein sequence ID" value="KAG7095257.1"/>
    <property type="molecule type" value="Genomic_DNA"/>
</dbReference>
<dbReference type="Proteomes" id="UP001049176">
    <property type="component" value="Chromosome 3"/>
</dbReference>
<feature type="region of interest" description="Disordered" evidence="2">
    <location>
        <begin position="162"/>
        <end position="381"/>
    </location>
</feature>
<evidence type="ECO:0000256" key="1">
    <source>
        <dbReference type="SAM" id="Coils"/>
    </source>
</evidence>
<feature type="compositionally biased region" description="Basic and acidic residues" evidence="2">
    <location>
        <begin position="632"/>
        <end position="652"/>
    </location>
</feature>
<evidence type="ECO:0000313" key="3">
    <source>
        <dbReference type="EMBL" id="KAG7095257.1"/>
    </source>
</evidence>